<evidence type="ECO:0000313" key="2">
    <source>
        <dbReference type="Proteomes" id="UP000433309"/>
    </source>
</evidence>
<dbReference type="EMBL" id="WKJK01000006">
    <property type="protein sequence ID" value="MRW90955.1"/>
    <property type="molecule type" value="Genomic_DNA"/>
</dbReference>
<name>A0A6I2KXV5_9BURK</name>
<gene>
    <name evidence="1" type="ORF">GJ699_13245</name>
</gene>
<keyword evidence="2" id="KW-1185">Reference proteome</keyword>
<proteinExistence type="predicted"/>
<dbReference type="RefSeq" id="WP_154376890.1">
    <property type="nucleotide sequence ID" value="NZ_WKJK01000006.1"/>
</dbReference>
<dbReference type="AlphaFoldDB" id="A0A6I2KXV5"/>
<accession>A0A6I2KXV5</accession>
<dbReference type="Proteomes" id="UP000433309">
    <property type="component" value="Unassembled WGS sequence"/>
</dbReference>
<reference evidence="1 2" key="1">
    <citation type="submission" date="2019-11" db="EMBL/GenBank/DDBJ databases">
        <title>Novel species isolated from a subtropical stream in China.</title>
        <authorList>
            <person name="Lu H."/>
        </authorList>
    </citation>
    <scope>NUCLEOTIDE SEQUENCE [LARGE SCALE GENOMIC DNA]</scope>
    <source>
        <strain evidence="1 2">FT80W</strain>
    </source>
</reference>
<evidence type="ECO:0000313" key="1">
    <source>
        <dbReference type="EMBL" id="MRW90955.1"/>
    </source>
</evidence>
<sequence length="102" mass="11283">MTESQPKFQQGDDRYLKALALASEILARAHENLKGPCPDLPDRDLVAAFLKADKEPGLLQMLRGLNAADRAVSTKKNSILIFSEGMPLEVRTFRDATDALRT</sequence>
<comment type="caution">
    <text evidence="1">The sequence shown here is derived from an EMBL/GenBank/DDBJ whole genome shotgun (WGS) entry which is preliminary data.</text>
</comment>
<organism evidence="1 2">
    <name type="scientific">Duganella guangzhouensis</name>
    <dbReference type="NCBI Taxonomy" id="2666084"/>
    <lineage>
        <taxon>Bacteria</taxon>
        <taxon>Pseudomonadati</taxon>
        <taxon>Pseudomonadota</taxon>
        <taxon>Betaproteobacteria</taxon>
        <taxon>Burkholderiales</taxon>
        <taxon>Oxalobacteraceae</taxon>
        <taxon>Telluria group</taxon>
        <taxon>Duganella</taxon>
    </lineage>
</organism>
<protein>
    <submittedName>
        <fullName evidence="1">Uncharacterized protein</fullName>
    </submittedName>
</protein>